<dbReference type="GO" id="GO:0008616">
    <property type="term" value="P:tRNA queuosine(34) biosynthetic process"/>
    <property type="evidence" value="ECO:0007669"/>
    <property type="project" value="UniProtKB-UniRule"/>
</dbReference>
<comment type="subcellular location">
    <subcellularLocation>
        <location evidence="5">Cytoplasm</location>
    </subcellularLocation>
</comment>
<evidence type="ECO:0000256" key="4">
    <source>
        <dbReference type="ARBA" id="ARBA00022785"/>
    </source>
</evidence>
<dbReference type="InterPro" id="IPR036100">
    <property type="entry name" value="QueA_sf"/>
</dbReference>
<keyword evidence="2 5" id="KW-0808">Transferase</keyword>
<dbReference type="GO" id="GO:0005737">
    <property type="term" value="C:cytoplasm"/>
    <property type="evidence" value="ECO:0007669"/>
    <property type="project" value="UniProtKB-SubCell"/>
</dbReference>
<dbReference type="Proteomes" id="UP001317532">
    <property type="component" value="Chromosome"/>
</dbReference>
<evidence type="ECO:0000313" key="6">
    <source>
        <dbReference type="EMBL" id="BDE06480.1"/>
    </source>
</evidence>
<evidence type="ECO:0000256" key="3">
    <source>
        <dbReference type="ARBA" id="ARBA00022691"/>
    </source>
</evidence>
<proteinExistence type="inferred from homology"/>
<dbReference type="AlphaFoldDB" id="A0AAN2C9F3"/>
<comment type="catalytic activity">
    <reaction evidence="5">
        <text>7-aminomethyl-7-carbaguanosine(34) in tRNA + S-adenosyl-L-methionine = epoxyqueuosine(34) in tRNA + adenine + L-methionine + 2 H(+)</text>
        <dbReference type="Rhea" id="RHEA:32155"/>
        <dbReference type="Rhea" id="RHEA-COMP:10342"/>
        <dbReference type="Rhea" id="RHEA-COMP:18582"/>
        <dbReference type="ChEBI" id="CHEBI:15378"/>
        <dbReference type="ChEBI" id="CHEBI:16708"/>
        <dbReference type="ChEBI" id="CHEBI:57844"/>
        <dbReference type="ChEBI" id="CHEBI:59789"/>
        <dbReference type="ChEBI" id="CHEBI:82833"/>
        <dbReference type="ChEBI" id="CHEBI:194443"/>
        <dbReference type="EC" id="2.4.99.17"/>
    </reaction>
</comment>
<dbReference type="Pfam" id="PF02547">
    <property type="entry name" value="Queuosine_synth"/>
    <property type="match status" value="1"/>
</dbReference>
<dbReference type="KEGG" id="vab:WPS_17560"/>
<dbReference type="NCBIfam" id="NF001140">
    <property type="entry name" value="PRK00147.1"/>
    <property type="match status" value="1"/>
</dbReference>
<dbReference type="EC" id="2.4.99.17" evidence="5"/>
<comment type="subunit">
    <text evidence="5">Monomer.</text>
</comment>
<keyword evidence="1 5" id="KW-0963">Cytoplasm</keyword>
<organism evidence="6 7">
    <name type="scientific">Vulcanimicrobium alpinum</name>
    <dbReference type="NCBI Taxonomy" id="3016050"/>
    <lineage>
        <taxon>Bacteria</taxon>
        <taxon>Bacillati</taxon>
        <taxon>Vulcanimicrobiota</taxon>
        <taxon>Vulcanimicrobiia</taxon>
        <taxon>Vulcanimicrobiales</taxon>
        <taxon>Vulcanimicrobiaceae</taxon>
        <taxon>Vulcanimicrobium</taxon>
    </lineage>
</organism>
<comment type="similarity">
    <text evidence="5">Belongs to the QueA family.</text>
</comment>
<keyword evidence="3 5" id="KW-0949">S-adenosyl-L-methionine</keyword>
<evidence type="ECO:0000313" key="7">
    <source>
        <dbReference type="Proteomes" id="UP001317532"/>
    </source>
</evidence>
<dbReference type="PANTHER" id="PTHR30307">
    <property type="entry name" value="S-ADENOSYLMETHIONINE:TRNA RIBOSYLTRANSFERASE-ISOMERASE"/>
    <property type="match status" value="1"/>
</dbReference>
<evidence type="ECO:0000256" key="2">
    <source>
        <dbReference type="ARBA" id="ARBA00022679"/>
    </source>
</evidence>
<comment type="pathway">
    <text evidence="5">tRNA modification; tRNA-queuosine biosynthesis.</text>
</comment>
<keyword evidence="4 5" id="KW-0671">Queuosine biosynthesis</keyword>
<accession>A0AAN2C9F3</accession>
<name>A0AAN2C9F3_UNVUL</name>
<dbReference type="PANTHER" id="PTHR30307:SF0">
    <property type="entry name" value="S-ADENOSYLMETHIONINE:TRNA RIBOSYLTRANSFERASE-ISOMERASE"/>
    <property type="match status" value="1"/>
</dbReference>
<dbReference type="InterPro" id="IPR042119">
    <property type="entry name" value="QueA_dom2"/>
</dbReference>
<dbReference type="NCBIfam" id="TIGR00113">
    <property type="entry name" value="queA"/>
    <property type="match status" value="1"/>
</dbReference>
<evidence type="ECO:0000256" key="1">
    <source>
        <dbReference type="ARBA" id="ARBA00022490"/>
    </source>
</evidence>
<reference evidence="6 7" key="1">
    <citation type="journal article" date="2022" name="ISME Commun">
        <title>Vulcanimicrobium alpinus gen. nov. sp. nov., the first cultivated representative of the candidate phylum 'Eremiobacterota', is a metabolically versatile aerobic anoxygenic phototroph.</title>
        <authorList>
            <person name="Yabe S."/>
            <person name="Muto K."/>
            <person name="Abe K."/>
            <person name="Yokota A."/>
            <person name="Staudigel H."/>
            <person name="Tebo B.M."/>
        </authorList>
    </citation>
    <scope>NUCLEOTIDE SEQUENCE [LARGE SCALE GENOMIC DNA]</scope>
    <source>
        <strain evidence="6 7">WC8-2</strain>
    </source>
</reference>
<evidence type="ECO:0000256" key="5">
    <source>
        <dbReference type="HAMAP-Rule" id="MF_00113"/>
    </source>
</evidence>
<dbReference type="Gene3D" id="2.40.10.240">
    <property type="entry name" value="QueA-like"/>
    <property type="match status" value="1"/>
</dbReference>
<sequence>MRRAVRRDERRRPRTAGVVRRDRAHARADFVIAAPGPYGPRDVAAYDYDLPDALVAREPAAQRDGSRLLVVARDGAPEHRTFAEFPSLLRAGDVLVINETRVIRARLRARRDGGGAAEVLLLRPHGGAVFDLQAREWIALVRPGRKLRPGARLRIGDAGATITGMLADGPRTLRFDEGVDLEALLERHGEVPLPPYVAPQRGPEGGDDPRSARYQTVFARVPGSVAAPTASLHFTPEVLDAVRARGVVLTPLVLDVGIGTFRPMSGTTIDEHVMHAERYAIRPDTAAAVRQAHRDGRRVIAAGTTVLRALEGAALRDGTVHGGDGETDLFVTPGFRFRVVDALLTNFHLPRSTLLVLVAAFAGYARTREAYRAAIDAGYRFFSFGDAMFVEREEAARAPNTR</sequence>
<dbReference type="InterPro" id="IPR003699">
    <property type="entry name" value="QueA"/>
</dbReference>
<dbReference type="InterPro" id="IPR042118">
    <property type="entry name" value="QueA_dom1"/>
</dbReference>
<dbReference type="HAMAP" id="MF_00113">
    <property type="entry name" value="QueA"/>
    <property type="match status" value="1"/>
</dbReference>
<dbReference type="GO" id="GO:0051075">
    <property type="term" value="F:S-adenosylmethionine:tRNA ribosyltransferase-isomerase activity"/>
    <property type="evidence" value="ECO:0007669"/>
    <property type="project" value="UniProtKB-EC"/>
</dbReference>
<dbReference type="SUPFAM" id="SSF111337">
    <property type="entry name" value="QueA-like"/>
    <property type="match status" value="1"/>
</dbReference>
<dbReference type="EMBL" id="AP025523">
    <property type="protein sequence ID" value="BDE06480.1"/>
    <property type="molecule type" value="Genomic_DNA"/>
</dbReference>
<comment type="function">
    <text evidence="5">Transfers and isomerizes the ribose moiety from AdoMet to the 7-aminomethyl group of 7-deazaguanine (preQ1-tRNA) to give epoxyqueuosine (oQ-tRNA).</text>
</comment>
<gene>
    <name evidence="5 6" type="primary">queA</name>
    <name evidence="6" type="ORF">WPS_17560</name>
</gene>
<keyword evidence="7" id="KW-1185">Reference proteome</keyword>
<dbReference type="Gene3D" id="3.40.1780.10">
    <property type="entry name" value="QueA-like"/>
    <property type="match status" value="2"/>
</dbReference>
<protein>
    <recommendedName>
        <fullName evidence="5">S-adenosylmethionine:tRNA ribosyltransferase-isomerase</fullName>
        <ecNumber evidence="5">2.4.99.17</ecNumber>
    </recommendedName>
    <alternativeName>
        <fullName evidence="5">Queuosine biosynthesis protein QueA</fullName>
    </alternativeName>
</protein>